<dbReference type="InterPro" id="IPR001138">
    <property type="entry name" value="Zn2Cys6_DnaBD"/>
</dbReference>
<name>A0A9P4SBQ0_9PEZI</name>
<dbReference type="Proteomes" id="UP000799429">
    <property type="component" value="Unassembled WGS sequence"/>
</dbReference>
<keyword evidence="1" id="KW-0539">Nucleus</keyword>
<evidence type="ECO:0000256" key="1">
    <source>
        <dbReference type="ARBA" id="ARBA00023242"/>
    </source>
</evidence>
<proteinExistence type="predicted"/>
<dbReference type="EMBL" id="MU006094">
    <property type="protein sequence ID" value="KAF2839680.1"/>
    <property type="molecule type" value="Genomic_DNA"/>
</dbReference>
<organism evidence="4 5">
    <name type="scientific">Patellaria atrata CBS 101060</name>
    <dbReference type="NCBI Taxonomy" id="1346257"/>
    <lineage>
        <taxon>Eukaryota</taxon>
        <taxon>Fungi</taxon>
        <taxon>Dikarya</taxon>
        <taxon>Ascomycota</taxon>
        <taxon>Pezizomycotina</taxon>
        <taxon>Dothideomycetes</taxon>
        <taxon>Dothideomycetes incertae sedis</taxon>
        <taxon>Patellariales</taxon>
        <taxon>Patellariaceae</taxon>
        <taxon>Patellaria</taxon>
    </lineage>
</organism>
<evidence type="ECO:0000256" key="2">
    <source>
        <dbReference type="SAM" id="MobiDB-lite"/>
    </source>
</evidence>
<feature type="region of interest" description="Disordered" evidence="2">
    <location>
        <begin position="528"/>
        <end position="548"/>
    </location>
</feature>
<dbReference type="OrthoDB" id="5303703at2759"/>
<feature type="domain" description="Zn(2)-C6 fungal-type" evidence="3">
    <location>
        <begin position="415"/>
        <end position="451"/>
    </location>
</feature>
<accession>A0A9P4SBQ0</accession>
<feature type="compositionally biased region" description="Polar residues" evidence="2">
    <location>
        <begin position="178"/>
        <end position="188"/>
    </location>
</feature>
<evidence type="ECO:0000313" key="5">
    <source>
        <dbReference type="Proteomes" id="UP000799429"/>
    </source>
</evidence>
<dbReference type="AlphaFoldDB" id="A0A9P4SBQ0"/>
<feature type="compositionally biased region" description="Basic and acidic residues" evidence="2">
    <location>
        <begin position="150"/>
        <end position="168"/>
    </location>
</feature>
<feature type="region of interest" description="Disordered" evidence="2">
    <location>
        <begin position="115"/>
        <end position="196"/>
    </location>
</feature>
<feature type="compositionally biased region" description="Polar residues" evidence="2">
    <location>
        <begin position="115"/>
        <end position="137"/>
    </location>
</feature>
<sequence length="864" mass="96340">MDHGDSIFGGGEAPTLILRTPEAPTIFQNDVESLEEIPETGPANQLDAIATGSKLPETGPANQLDALERSTSILAISGTTNRISIFGSSDDVSVSKQIDIVPSSELMEVVPILESTNDISTSDPNNDTSISDPTNDVSMEDDTALPLGDSRSREHSFRESPFTQRRESTFGPSEVPESPTQRRCSTFEPSEMPESYPKAHYEFRTEARQGMAHQTTWLDADNSGDYDPSLESKRIPPVPVKPKKRAILEQVDHAMTKESNRSLKRPKVFTLQHARRSGESFIVTLSLPSDEGRALLATLPDNWPEEDYNYFDESQPASDHGGEGSSTNIPKLRSMRRLRIVEGDVPKGQEESRIPDPLGVEPDLNNHPIARGCVQCRIAGFECALIHKSTIWPCGDCIEADVECELFYQPEKKGSCTLCSKRRIDCSYLEENTDHNEPCEHCAERGFKCVAGPASGTVRHQLTYTRIDQIVNPETRLFIKCTACRAEKKICSLKKITDCPPCKGCKEGGILCTFEKLPRTKKAKKGKRKISICATEPPAPSDGEDDDEDVKAQVSQIIRDYGQEFYGAYSTDNEKIRKDEHNSHHAHGTAPPDSDDEDILVKIARLRALKIRPKTLPQRQYVTDSDGHGGYATTIRTAFRHPILFNYQGRLPCHFCESPTYGVFGLGPAEESDVIEWDDGLGYTEYLLSPYCGAEQARMCTGCGLSRFRITNCEGHDVQAIEDESLTDIPQEKRFYGMCDRAAKTDRWCVVCCFPALYECVRFQKYDTFGNEFEEGDPEAEGCGMELCQGCAELLVDRCEGSLQQMLQGFKKGDLKMPAAGLRADVEFLEKGSLLERNIMAEFMEEEQEQEQEGQEEEGQEQEE</sequence>
<keyword evidence="5" id="KW-1185">Reference proteome</keyword>
<evidence type="ECO:0000313" key="4">
    <source>
        <dbReference type="EMBL" id="KAF2839680.1"/>
    </source>
</evidence>
<evidence type="ECO:0000259" key="3">
    <source>
        <dbReference type="PROSITE" id="PS50048"/>
    </source>
</evidence>
<dbReference type="PROSITE" id="PS00463">
    <property type="entry name" value="ZN2_CY6_FUNGAL_1"/>
    <property type="match status" value="1"/>
</dbReference>
<reference evidence="4" key="1">
    <citation type="journal article" date="2020" name="Stud. Mycol.">
        <title>101 Dothideomycetes genomes: a test case for predicting lifestyles and emergence of pathogens.</title>
        <authorList>
            <person name="Haridas S."/>
            <person name="Albert R."/>
            <person name="Binder M."/>
            <person name="Bloem J."/>
            <person name="Labutti K."/>
            <person name="Salamov A."/>
            <person name="Andreopoulos B."/>
            <person name="Baker S."/>
            <person name="Barry K."/>
            <person name="Bills G."/>
            <person name="Bluhm B."/>
            <person name="Cannon C."/>
            <person name="Castanera R."/>
            <person name="Culley D."/>
            <person name="Daum C."/>
            <person name="Ezra D."/>
            <person name="Gonzalez J."/>
            <person name="Henrissat B."/>
            <person name="Kuo A."/>
            <person name="Liang C."/>
            <person name="Lipzen A."/>
            <person name="Lutzoni F."/>
            <person name="Magnuson J."/>
            <person name="Mondo S."/>
            <person name="Nolan M."/>
            <person name="Ohm R."/>
            <person name="Pangilinan J."/>
            <person name="Park H.-J."/>
            <person name="Ramirez L."/>
            <person name="Alfaro M."/>
            <person name="Sun H."/>
            <person name="Tritt A."/>
            <person name="Yoshinaga Y."/>
            <person name="Zwiers L.-H."/>
            <person name="Turgeon B."/>
            <person name="Goodwin S."/>
            <person name="Spatafora J."/>
            <person name="Crous P."/>
            <person name="Grigoriev I."/>
        </authorList>
    </citation>
    <scope>NUCLEOTIDE SEQUENCE</scope>
    <source>
        <strain evidence="4">CBS 101060</strain>
    </source>
</reference>
<protein>
    <recommendedName>
        <fullName evidence="3">Zn(2)-C6 fungal-type domain-containing protein</fullName>
    </recommendedName>
</protein>
<feature type="region of interest" description="Disordered" evidence="2">
    <location>
        <begin position="844"/>
        <end position="864"/>
    </location>
</feature>
<dbReference type="PROSITE" id="PS50048">
    <property type="entry name" value="ZN2_CY6_FUNGAL_2"/>
    <property type="match status" value="1"/>
</dbReference>
<comment type="caution">
    <text evidence="4">The sequence shown here is derived from an EMBL/GenBank/DDBJ whole genome shotgun (WGS) entry which is preliminary data.</text>
</comment>
<dbReference type="GO" id="GO:0008270">
    <property type="term" value="F:zinc ion binding"/>
    <property type="evidence" value="ECO:0007669"/>
    <property type="project" value="InterPro"/>
</dbReference>
<gene>
    <name evidence="4" type="ORF">M501DRAFT_1030887</name>
</gene>
<dbReference type="GO" id="GO:0000981">
    <property type="term" value="F:DNA-binding transcription factor activity, RNA polymerase II-specific"/>
    <property type="evidence" value="ECO:0007669"/>
    <property type="project" value="InterPro"/>
</dbReference>